<dbReference type="Gene3D" id="1.10.940.10">
    <property type="entry name" value="NusB-like"/>
    <property type="match status" value="1"/>
</dbReference>
<keyword evidence="9 13" id="KW-0694">RNA-binding</keyword>
<feature type="active site" description="Nucleophile" evidence="13">
    <location>
        <position position="387"/>
    </location>
</feature>
<comment type="similarity">
    <text evidence="13">Belongs to the class I-like SAM-binding methyltransferase superfamily. RsmB/NOP family.</text>
</comment>
<dbReference type="GO" id="GO:0003723">
    <property type="term" value="F:RNA binding"/>
    <property type="evidence" value="ECO:0007669"/>
    <property type="project" value="UniProtKB-UniRule"/>
</dbReference>
<feature type="binding site" evidence="13">
    <location>
        <position position="334"/>
    </location>
    <ligand>
        <name>S-adenosyl-L-methionine</name>
        <dbReference type="ChEBI" id="CHEBI:59789"/>
    </ligand>
</feature>
<evidence type="ECO:0000256" key="9">
    <source>
        <dbReference type="ARBA" id="ARBA00022884"/>
    </source>
</evidence>
<keyword evidence="6 13" id="KW-0489">Methyltransferase</keyword>
<evidence type="ECO:0000256" key="2">
    <source>
        <dbReference type="ARBA" id="ARBA00004496"/>
    </source>
</evidence>
<dbReference type="InterPro" id="IPR029063">
    <property type="entry name" value="SAM-dependent_MTases_sf"/>
</dbReference>
<dbReference type="Pfam" id="PF22458">
    <property type="entry name" value="RsmF-B_ferredox"/>
    <property type="match status" value="1"/>
</dbReference>
<dbReference type="Pfam" id="PF01029">
    <property type="entry name" value="NusB"/>
    <property type="match status" value="1"/>
</dbReference>
<organism evidence="15 16">
    <name type="scientific">Candidatus Fusicatenibacter merdavium</name>
    <dbReference type="NCBI Taxonomy" id="2838600"/>
    <lineage>
        <taxon>Bacteria</taxon>
        <taxon>Bacillati</taxon>
        <taxon>Bacillota</taxon>
        <taxon>Clostridia</taxon>
        <taxon>Lachnospirales</taxon>
        <taxon>Lachnospiraceae</taxon>
        <taxon>Fusicatenibacter</taxon>
    </lineage>
</organism>
<reference evidence="15" key="1">
    <citation type="journal article" date="2021" name="PeerJ">
        <title>Extensive microbial diversity within the chicken gut microbiome revealed by metagenomics and culture.</title>
        <authorList>
            <person name="Gilroy R."/>
            <person name="Ravi A."/>
            <person name="Getino M."/>
            <person name="Pursley I."/>
            <person name="Horton D.L."/>
            <person name="Alikhan N.F."/>
            <person name="Baker D."/>
            <person name="Gharbi K."/>
            <person name="Hall N."/>
            <person name="Watson M."/>
            <person name="Adriaenssens E.M."/>
            <person name="Foster-Nyarko E."/>
            <person name="Jarju S."/>
            <person name="Secka A."/>
            <person name="Antonio M."/>
            <person name="Oren A."/>
            <person name="Chaudhuri R.R."/>
            <person name="La Ragione R."/>
            <person name="Hildebrand F."/>
            <person name="Pallen M.J."/>
        </authorList>
    </citation>
    <scope>NUCLEOTIDE SEQUENCE</scope>
    <source>
        <strain evidence="15">CHK183-1962</strain>
    </source>
</reference>
<dbReference type="GO" id="GO:0006355">
    <property type="term" value="P:regulation of DNA-templated transcription"/>
    <property type="evidence" value="ECO:0007669"/>
    <property type="project" value="InterPro"/>
</dbReference>
<dbReference type="PRINTS" id="PR02008">
    <property type="entry name" value="RCMTFAMILY"/>
</dbReference>
<dbReference type="EC" id="2.1.1.176" evidence="3"/>
<dbReference type="AlphaFoldDB" id="A0A9D1XD35"/>
<evidence type="ECO:0000256" key="13">
    <source>
        <dbReference type="PROSITE-ProRule" id="PRU01023"/>
    </source>
</evidence>
<reference evidence="15" key="2">
    <citation type="submission" date="2021-04" db="EMBL/GenBank/DDBJ databases">
        <authorList>
            <person name="Gilroy R."/>
        </authorList>
    </citation>
    <scope>NUCLEOTIDE SEQUENCE</scope>
    <source>
        <strain evidence="15">CHK183-1962</strain>
    </source>
</reference>
<evidence type="ECO:0000256" key="7">
    <source>
        <dbReference type="ARBA" id="ARBA00022679"/>
    </source>
</evidence>
<dbReference type="SUPFAM" id="SSF53335">
    <property type="entry name" value="S-adenosyl-L-methionine-dependent methyltransferases"/>
    <property type="match status" value="1"/>
</dbReference>
<dbReference type="NCBIfam" id="TIGR00563">
    <property type="entry name" value="rsmB"/>
    <property type="match status" value="1"/>
</dbReference>
<dbReference type="Proteomes" id="UP000886890">
    <property type="component" value="Unassembled WGS sequence"/>
</dbReference>
<dbReference type="Pfam" id="PF01189">
    <property type="entry name" value="Methyltr_RsmB-F"/>
    <property type="match status" value="1"/>
</dbReference>
<accession>A0A9D1XD35</accession>
<comment type="function">
    <text evidence="1">Specifically methylates the cytosine at position 967 (m5C967) of 16S rRNA.</text>
</comment>
<evidence type="ECO:0000256" key="4">
    <source>
        <dbReference type="ARBA" id="ARBA00022490"/>
    </source>
</evidence>
<dbReference type="CDD" id="cd02440">
    <property type="entry name" value="AdoMet_MTases"/>
    <property type="match status" value="1"/>
</dbReference>
<evidence type="ECO:0000256" key="5">
    <source>
        <dbReference type="ARBA" id="ARBA00022552"/>
    </source>
</evidence>
<feature type="domain" description="SAM-dependent MTase RsmB/NOP-type" evidence="14">
    <location>
        <begin position="175"/>
        <end position="450"/>
    </location>
</feature>
<evidence type="ECO:0000256" key="3">
    <source>
        <dbReference type="ARBA" id="ARBA00012140"/>
    </source>
</evidence>
<keyword evidence="5" id="KW-0698">rRNA processing</keyword>
<evidence type="ECO:0000256" key="10">
    <source>
        <dbReference type="ARBA" id="ARBA00030399"/>
    </source>
</evidence>
<dbReference type="InterPro" id="IPR035926">
    <property type="entry name" value="NusB-like_sf"/>
</dbReference>
<gene>
    <name evidence="15" type="primary">rsmB</name>
    <name evidence="15" type="ORF">H9734_04750</name>
</gene>
<dbReference type="InterPro" id="IPR004573">
    <property type="entry name" value="rRNA_ssu_MeTfrase_B"/>
</dbReference>
<dbReference type="InterPro" id="IPR054728">
    <property type="entry name" value="RsmB-like_ferredoxin"/>
</dbReference>
<dbReference type="Gene3D" id="3.30.70.1170">
    <property type="entry name" value="Sun protein, domain 3"/>
    <property type="match status" value="1"/>
</dbReference>
<evidence type="ECO:0000256" key="1">
    <source>
        <dbReference type="ARBA" id="ARBA00002724"/>
    </source>
</evidence>
<evidence type="ECO:0000256" key="6">
    <source>
        <dbReference type="ARBA" id="ARBA00022603"/>
    </source>
</evidence>
<evidence type="ECO:0000313" key="15">
    <source>
        <dbReference type="EMBL" id="HIX76891.1"/>
    </source>
</evidence>
<dbReference type="PROSITE" id="PS51686">
    <property type="entry name" value="SAM_MT_RSMB_NOP"/>
    <property type="match status" value="1"/>
</dbReference>
<keyword evidence="7 13" id="KW-0808">Transferase</keyword>
<dbReference type="PANTHER" id="PTHR22807:SF53">
    <property type="entry name" value="RIBOSOMAL RNA SMALL SUBUNIT METHYLTRANSFERASE B-RELATED"/>
    <property type="match status" value="1"/>
</dbReference>
<dbReference type="EMBL" id="DXEK01000077">
    <property type="protein sequence ID" value="HIX76891.1"/>
    <property type="molecule type" value="Genomic_DNA"/>
</dbReference>
<evidence type="ECO:0000256" key="8">
    <source>
        <dbReference type="ARBA" id="ARBA00022691"/>
    </source>
</evidence>
<comment type="catalytic activity">
    <reaction evidence="12">
        <text>cytidine(967) in 16S rRNA + S-adenosyl-L-methionine = 5-methylcytidine(967) in 16S rRNA + S-adenosyl-L-homocysteine + H(+)</text>
        <dbReference type="Rhea" id="RHEA:42748"/>
        <dbReference type="Rhea" id="RHEA-COMP:10219"/>
        <dbReference type="Rhea" id="RHEA-COMP:10220"/>
        <dbReference type="ChEBI" id="CHEBI:15378"/>
        <dbReference type="ChEBI" id="CHEBI:57856"/>
        <dbReference type="ChEBI" id="CHEBI:59789"/>
        <dbReference type="ChEBI" id="CHEBI:74483"/>
        <dbReference type="ChEBI" id="CHEBI:82748"/>
        <dbReference type="EC" id="2.1.1.176"/>
    </reaction>
</comment>
<dbReference type="NCBIfam" id="NF011494">
    <property type="entry name" value="PRK14902.1"/>
    <property type="match status" value="1"/>
</dbReference>
<feature type="binding site" evidence="13">
    <location>
        <position position="316"/>
    </location>
    <ligand>
        <name>S-adenosyl-L-methionine</name>
        <dbReference type="ChEBI" id="CHEBI:59789"/>
    </ligand>
</feature>
<evidence type="ECO:0000313" key="16">
    <source>
        <dbReference type="Proteomes" id="UP000886890"/>
    </source>
</evidence>
<dbReference type="PANTHER" id="PTHR22807">
    <property type="entry name" value="NOP2 YEAST -RELATED NOL1/NOP2/FMU SUN DOMAIN-CONTAINING"/>
    <property type="match status" value="1"/>
</dbReference>
<evidence type="ECO:0000256" key="12">
    <source>
        <dbReference type="ARBA" id="ARBA00047283"/>
    </source>
</evidence>
<dbReference type="InterPro" id="IPR023267">
    <property type="entry name" value="RCMT"/>
</dbReference>
<evidence type="ECO:0000259" key="14">
    <source>
        <dbReference type="PROSITE" id="PS51686"/>
    </source>
</evidence>
<keyword evidence="4" id="KW-0963">Cytoplasm</keyword>
<dbReference type="InterPro" id="IPR001678">
    <property type="entry name" value="MeTrfase_RsmB-F_NOP2_dom"/>
</dbReference>
<dbReference type="Gene3D" id="3.40.50.150">
    <property type="entry name" value="Vaccinia Virus protein VP39"/>
    <property type="match status" value="1"/>
</dbReference>
<dbReference type="GO" id="GO:0008649">
    <property type="term" value="F:rRNA methyltransferase activity"/>
    <property type="evidence" value="ECO:0007669"/>
    <property type="project" value="InterPro"/>
</dbReference>
<comment type="caution">
    <text evidence="15">The sequence shown here is derived from an EMBL/GenBank/DDBJ whole genome shotgun (WGS) entry which is preliminary data.</text>
</comment>
<protein>
    <recommendedName>
        <fullName evidence="3">16S rRNA (cytosine(967)-C(5))-methyltransferase</fullName>
        <ecNumber evidence="3">2.1.1.176</ecNumber>
    </recommendedName>
    <alternativeName>
        <fullName evidence="10">16S rRNA m5C967 methyltransferase</fullName>
    </alternativeName>
    <alternativeName>
        <fullName evidence="11">rRNA (cytosine-C(5)-)-methyltransferase RsmB</fullName>
    </alternativeName>
</protein>
<name>A0A9D1XD35_9FIRM</name>
<evidence type="ECO:0000256" key="11">
    <source>
        <dbReference type="ARBA" id="ARBA00031088"/>
    </source>
</evidence>
<comment type="subcellular location">
    <subcellularLocation>
        <location evidence="2">Cytoplasm</location>
    </subcellularLocation>
</comment>
<dbReference type="InterPro" id="IPR049560">
    <property type="entry name" value="MeTrfase_RsmB-F_NOP2_cat"/>
</dbReference>
<feature type="binding site" evidence="13">
    <location>
        <position position="289"/>
    </location>
    <ligand>
        <name>S-adenosyl-L-methionine</name>
        <dbReference type="ChEBI" id="CHEBI:59789"/>
    </ligand>
</feature>
<keyword evidence="8 13" id="KW-0949">S-adenosyl-L-methionine</keyword>
<dbReference type="GO" id="GO:0005737">
    <property type="term" value="C:cytoplasm"/>
    <property type="evidence" value="ECO:0007669"/>
    <property type="project" value="UniProtKB-SubCell"/>
</dbReference>
<feature type="binding site" evidence="13">
    <location>
        <begin position="265"/>
        <end position="271"/>
    </location>
    <ligand>
        <name>S-adenosyl-L-methionine</name>
        <dbReference type="ChEBI" id="CHEBI:59789"/>
    </ligand>
</feature>
<sequence length="455" mass="52258">MTDGVNTRELALNILLQIEKEEVPCHVAVRQTLEKYQFLPKQDRAFITRLCDGSVEYQIQNDYVINQYSKTKIHKCKPVIRALLRMSVYQIRFMDSVPDSAVVNEAVKLAARRGFFPLKGFVNGVLRSIVREKDHLTFPGREEGLTRYLSVRYSMPEFLVEEFLEQYSEEETEKMLASFLETHPTTIRINRFRNTEEETLRSLEKQGVTVEKAPYVKEAWYIRGYDHLNRLSAFLQGRFQVQDVSSMLVAHAADPHPGDTVLDLCAAPGGKSLHMADRMLGCGFVQARDLTPYKVDLIRENVERSGLTNVVPEQWDATVPDEGWRKKADVVLADVPCSGYGVIGKKPDIRYHASKNRETELIHLQKKILENAAEYVKEGGILVFSTCTVNKKENEENLWWFLEEFPFEPVSLDDCLPEELRSEETAKGYLQLLPGVHKCDGFFLAKLRRKEDTDE</sequence>
<dbReference type="SUPFAM" id="SSF48013">
    <property type="entry name" value="NusB-like"/>
    <property type="match status" value="1"/>
</dbReference>
<dbReference type="InterPro" id="IPR006027">
    <property type="entry name" value="NusB_RsmB_TIM44"/>
</dbReference>
<proteinExistence type="inferred from homology"/>